<dbReference type="EMBL" id="FPHI01000026">
    <property type="protein sequence ID" value="SFV65261.1"/>
    <property type="molecule type" value="Genomic_DNA"/>
</dbReference>
<evidence type="ECO:0008006" key="2">
    <source>
        <dbReference type="Google" id="ProtNLM"/>
    </source>
</evidence>
<evidence type="ECO:0000313" key="1">
    <source>
        <dbReference type="EMBL" id="SFV65261.1"/>
    </source>
</evidence>
<dbReference type="AlphaFoldDB" id="A0A1W1CHW2"/>
<protein>
    <recommendedName>
        <fullName evidence="2">YfdX protein</fullName>
    </recommendedName>
</protein>
<reference evidence="1" key="1">
    <citation type="submission" date="2016-10" db="EMBL/GenBank/DDBJ databases">
        <authorList>
            <person name="de Groot N.N."/>
        </authorList>
    </citation>
    <scope>NUCLEOTIDE SEQUENCE</scope>
</reference>
<name>A0A1W1CHW2_9ZZZZ</name>
<dbReference type="Pfam" id="PF10938">
    <property type="entry name" value="YfdX"/>
    <property type="match status" value="1"/>
</dbReference>
<gene>
    <name evidence="1" type="ORF">MNB_SV-3-97</name>
</gene>
<proteinExistence type="predicted"/>
<accession>A0A1W1CHW2</accession>
<organism evidence="1">
    <name type="scientific">hydrothermal vent metagenome</name>
    <dbReference type="NCBI Taxonomy" id="652676"/>
    <lineage>
        <taxon>unclassified sequences</taxon>
        <taxon>metagenomes</taxon>
        <taxon>ecological metagenomes</taxon>
    </lineage>
</organism>
<dbReference type="InterPro" id="IPR021236">
    <property type="entry name" value="Uncharacterised_YfdX"/>
</dbReference>
<sequence length="296" mass="32116">MKKIILSTLVASLLITGVNAKETAPKDATVKEVNKIALNNAKSDAKSHQKDLVKEAVNSLKDAHDAFVALDKKDEALATKKLESALGKLEVILASEKVPSLLPIDSIVKVYEYLGTSKDIESTLAAVSTLLSKNKVQEARELMLPMQSEIDITTISLPLASYPDALKLAAKYVHSHEIDKAKEVLGIALSTFTSVTEVIPIPLLKATDLIAASSAIAKEDKTRALAYLDAASESLKVAHDLGYVSKSTTTYKVLQEQIEAVQKEIKGPNKAEKLFETLKASLKEFKEKVFSSKDNK</sequence>